<organism evidence="1 2">
    <name type="scientific">Eubacterium maltosivorans</name>
    <dbReference type="NCBI Taxonomy" id="2041044"/>
    <lineage>
        <taxon>Bacteria</taxon>
        <taxon>Bacillati</taxon>
        <taxon>Bacillota</taxon>
        <taxon>Clostridia</taxon>
        <taxon>Eubacteriales</taxon>
        <taxon>Eubacteriaceae</taxon>
        <taxon>Eubacterium</taxon>
    </lineage>
</organism>
<dbReference type="Proteomes" id="UP000218387">
    <property type="component" value="Chromosome"/>
</dbReference>
<proteinExistence type="predicted"/>
<dbReference type="KEGG" id="emt:CPZ25_018170"/>
<evidence type="ECO:0000313" key="1">
    <source>
        <dbReference type="EMBL" id="QCT73158.1"/>
    </source>
</evidence>
<keyword evidence="2" id="KW-1185">Reference proteome</keyword>
<evidence type="ECO:0000313" key="2">
    <source>
        <dbReference type="Proteomes" id="UP000218387"/>
    </source>
</evidence>
<dbReference type="RefSeq" id="WP_096918994.1">
    <property type="nucleotide sequence ID" value="NZ_CP029487.1"/>
</dbReference>
<protein>
    <submittedName>
        <fullName evidence="1">Uncharacterized protein</fullName>
    </submittedName>
</protein>
<dbReference type="AlphaFoldDB" id="A0A4P9CBV8"/>
<sequence length="68" mass="8151">MQNRYGTGRPVRRRKMRYILEGTCDFEAEVWAGSREEAEDYFNDHFKSVLECFPEIAVDCRGIREVWM</sequence>
<accession>A0A4P9CBV8</accession>
<reference evidence="1 2" key="1">
    <citation type="submission" date="2018-05" db="EMBL/GenBank/DDBJ databases">
        <title>Genome comparison of Eubacterium sp.</title>
        <authorList>
            <person name="Feng Y."/>
            <person name="Sanchez-Andrea I."/>
            <person name="Stams A.J.M."/>
            <person name="De Vos W.M."/>
        </authorList>
    </citation>
    <scope>NUCLEOTIDE SEQUENCE [LARGE SCALE GENOMIC DNA]</scope>
    <source>
        <strain evidence="1 2">YI</strain>
    </source>
</reference>
<name>A0A4P9CBV8_EUBML</name>
<gene>
    <name evidence="1" type="ORF">CPZ25_018170</name>
</gene>
<dbReference type="EMBL" id="CP029487">
    <property type="protein sequence ID" value="QCT73158.1"/>
    <property type="molecule type" value="Genomic_DNA"/>
</dbReference>